<comment type="subcellular location">
    <subcellularLocation>
        <location evidence="1">Membrane</location>
    </subcellularLocation>
</comment>
<evidence type="ECO:0000313" key="5">
    <source>
        <dbReference type="Proteomes" id="UP000318521"/>
    </source>
</evidence>
<dbReference type="GO" id="GO:0016787">
    <property type="term" value="F:hydrolase activity"/>
    <property type="evidence" value="ECO:0007669"/>
    <property type="project" value="UniProtKB-KW"/>
</dbReference>
<dbReference type="GO" id="GO:0016020">
    <property type="term" value="C:membrane"/>
    <property type="evidence" value="ECO:0007669"/>
    <property type="project" value="UniProtKB-SubCell"/>
</dbReference>
<keyword evidence="4" id="KW-0378">Hydrolase</keyword>
<reference evidence="4 5" key="1">
    <citation type="submission" date="2019-07" db="EMBL/GenBank/DDBJ databases">
        <authorList>
            <person name="Park Y.J."/>
            <person name="Jeong S.E."/>
            <person name="Jung H.S."/>
        </authorList>
    </citation>
    <scope>NUCLEOTIDE SEQUENCE [LARGE SCALE GENOMIC DNA]</scope>
    <source>
        <strain evidence="5">P16(2019)</strain>
    </source>
</reference>
<dbReference type="RefSeq" id="WP_143849378.1">
    <property type="nucleotide sequence ID" value="NZ_VLXZ01000008.1"/>
</dbReference>
<dbReference type="InterPro" id="IPR012338">
    <property type="entry name" value="Beta-lactam/transpept-like"/>
</dbReference>
<accession>A0A553ZX44</accession>
<dbReference type="Proteomes" id="UP000318521">
    <property type="component" value="Unassembled WGS sequence"/>
</dbReference>
<organism evidence="4 5">
    <name type="scientific">Alkalicoccobacillus porphyridii</name>
    <dbReference type="NCBI Taxonomy" id="2597270"/>
    <lineage>
        <taxon>Bacteria</taxon>
        <taxon>Bacillati</taxon>
        <taxon>Bacillota</taxon>
        <taxon>Bacilli</taxon>
        <taxon>Bacillales</taxon>
        <taxon>Bacillaceae</taxon>
        <taxon>Alkalicoccobacillus</taxon>
    </lineage>
</organism>
<feature type="domain" description="Beta-lactamase-related" evidence="3">
    <location>
        <begin position="28"/>
        <end position="327"/>
    </location>
</feature>
<dbReference type="InterPro" id="IPR050491">
    <property type="entry name" value="AmpC-like"/>
</dbReference>
<dbReference type="EMBL" id="VLXZ01000008">
    <property type="protein sequence ID" value="TSB46038.1"/>
    <property type="molecule type" value="Genomic_DNA"/>
</dbReference>
<proteinExistence type="predicted"/>
<dbReference type="PANTHER" id="PTHR46825">
    <property type="entry name" value="D-ALANYL-D-ALANINE-CARBOXYPEPTIDASE/ENDOPEPTIDASE AMPH"/>
    <property type="match status" value="1"/>
</dbReference>
<comment type="caution">
    <text evidence="4">The sequence shown here is derived from an EMBL/GenBank/DDBJ whole genome shotgun (WGS) entry which is preliminary data.</text>
</comment>
<dbReference type="InterPro" id="IPR001466">
    <property type="entry name" value="Beta-lactam-related"/>
</dbReference>
<dbReference type="PANTHER" id="PTHR46825:SF11">
    <property type="entry name" value="PENICILLIN-BINDING PROTEIN 4"/>
    <property type="match status" value="1"/>
</dbReference>
<evidence type="ECO:0000256" key="1">
    <source>
        <dbReference type="ARBA" id="ARBA00004370"/>
    </source>
</evidence>
<evidence type="ECO:0000256" key="2">
    <source>
        <dbReference type="ARBA" id="ARBA00023136"/>
    </source>
</evidence>
<dbReference type="OrthoDB" id="9803467at2"/>
<name>A0A553ZX44_9BACI</name>
<dbReference type="SUPFAM" id="SSF56601">
    <property type="entry name" value="beta-lactamase/transpeptidase-like"/>
    <property type="match status" value="1"/>
</dbReference>
<keyword evidence="5" id="KW-1185">Reference proteome</keyword>
<protein>
    <submittedName>
        <fullName evidence="4">Serine hydrolase</fullName>
    </submittedName>
</protein>
<gene>
    <name evidence="4" type="ORF">FN960_14155</name>
</gene>
<evidence type="ECO:0000259" key="3">
    <source>
        <dbReference type="Pfam" id="PF00144"/>
    </source>
</evidence>
<dbReference type="Pfam" id="PF00144">
    <property type="entry name" value="Beta-lactamase"/>
    <property type="match status" value="1"/>
</dbReference>
<dbReference type="Gene3D" id="3.40.710.10">
    <property type="entry name" value="DD-peptidase/beta-lactamase superfamily"/>
    <property type="match status" value="1"/>
</dbReference>
<sequence>MNINQIEKQVDTKQQEVQFSGTVYAKLGEQEFLKSYGLANRSEEIKNTGDTRYGIASGSKPITAAAVCLLVEQGKLSFDSKLQDYLAEEFPNFDKGITIHHLLTHTSGIPDYFDEDVMDDFEELWVKHPMYLIRELKDFLPLFQNEQMKSKPGSEFHYNNAGYIVLGLVIEKVSDMAFSEFVQTYIFDKLGMRNSGYFELDALPKNCAIGYLEKPDGGYRTNVYSLPAKSASDGGVFVTVGDMMSFWEGLIAGKLFNQELVSVYLTPHATIDKDDDFYYGYGHYIEANEKGINRQILMGYDPGVNFRAVFYPESGLRVIVCSNLSDGAYDMITEVQSVLK</sequence>
<keyword evidence="2" id="KW-0472">Membrane</keyword>
<evidence type="ECO:0000313" key="4">
    <source>
        <dbReference type="EMBL" id="TSB46038.1"/>
    </source>
</evidence>
<dbReference type="AlphaFoldDB" id="A0A553ZX44"/>